<dbReference type="Gene3D" id="3.60.10.10">
    <property type="entry name" value="Endonuclease/exonuclease/phosphatase"/>
    <property type="match status" value="1"/>
</dbReference>
<dbReference type="InterPro" id="IPR003591">
    <property type="entry name" value="Leu-rich_rpt_typical-subtyp"/>
</dbReference>
<reference evidence="24 25" key="1">
    <citation type="journal article" date="2024" name="BMC Genomics">
        <title>Genome assembly of redclaw crayfish (Cherax quadricarinatus) provides insights into its immune adaptation and hypoxia tolerance.</title>
        <authorList>
            <person name="Liu Z."/>
            <person name="Zheng J."/>
            <person name="Li H."/>
            <person name="Fang K."/>
            <person name="Wang S."/>
            <person name="He J."/>
            <person name="Zhou D."/>
            <person name="Weng S."/>
            <person name="Chi M."/>
            <person name="Gu Z."/>
            <person name="He J."/>
            <person name="Li F."/>
            <person name="Wang M."/>
        </authorList>
    </citation>
    <scope>NUCLEOTIDE SEQUENCE [LARGE SCALE GENOMIC DNA]</scope>
    <source>
        <strain evidence="24">ZL_2023a</strain>
    </source>
</reference>
<dbReference type="GO" id="GO:0046872">
    <property type="term" value="F:metal ion binding"/>
    <property type="evidence" value="ECO:0007669"/>
    <property type="project" value="UniProtKB-KW"/>
</dbReference>
<dbReference type="SUPFAM" id="SSF52058">
    <property type="entry name" value="L domain-like"/>
    <property type="match status" value="1"/>
</dbReference>
<dbReference type="Proteomes" id="UP001445076">
    <property type="component" value="Unassembled WGS sequence"/>
</dbReference>
<evidence type="ECO:0000256" key="6">
    <source>
        <dbReference type="ARBA" id="ARBA00012161"/>
    </source>
</evidence>
<comment type="subcellular location">
    <subcellularLocation>
        <location evidence="4">Cytoplasm</location>
    </subcellularLocation>
    <subcellularLocation>
        <location evidence="3">Nucleus</location>
    </subcellularLocation>
</comment>
<keyword evidence="16" id="KW-0805">Transcription regulation</keyword>
<gene>
    <name evidence="24" type="ORF">OTU49_006881</name>
</gene>
<dbReference type="Pfam" id="PF23598">
    <property type="entry name" value="LRR_14"/>
    <property type="match status" value="1"/>
</dbReference>
<reference evidence="24" key="2">
    <citation type="submission" date="2024-01" db="EMBL/GenBank/DDBJ databases">
        <authorList>
            <person name="He J."/>
            <person name="Wang M."/>
            <person name="Zheng J."/>
            <person name="Liu Z."/>
        </authorList>
    </citation>
    <scope>NUCLEOTIDE SEQUENCE</scope>
    <source>
        <strain evidence="24">ZL_2023a</strain>
        <tissue evidence="24">Muscle</tissue>
    </source>
</reference>
<dbReference type="GO" id="GO:0004535">
    <property type="term" value="F:poly(A)-specific ribonuclease activity"/>
    <property type="evidence" value="ECO:0007669"/>
    <property type="project" value="UniProtKB-EC"/>
</dbReference>
<feature type="domain" description="Endonuclease/exonuclease/phosphatase" evidence="22">
    <location>
        <begin position="192"/>
        <end position="538"/>
    </location>
</feature>
<keyword evidence="14" id="KW-0460">Magnesium</keyword>
<dbReference type="EMBL" id="JARKIK010000056">
    <property type="protein sequence ID" value="KAK8732695.1"/>
    <property type="molecule type" value="Genomic_DNA"/>
</dbReference>
<proteinExistence type="inferred from homology"/>
<evidence type="ECO:0000256" key="1">
    <source>
        <dbReference type="ARBA" id="ARBA00001663"/>
    </source>
</evidence>
<dbReference type="PANTHER" id="PTHR12121:SF100">
    <property type="entry name" value="POLY(A)-SPECIFIC RIBONUCLEASE"/>
    <property type="match status" value="1"/>
</dbReference>
<evidence type="ECO:0000256" key="5">
    <source>
        <dbReference type="ARBA" id="ARBA00010774"/>
    </source>
</evidence>
<keyword evidence="8" id="KW-0433">Leucine-rich repeat</keyword>
<organism evidence="24 25">
    <name type="scientific">Cherax quadricarinatus</name>
    <name type="common">Australian red claw crayfish</name>
    <dbReference type="NCBI Taxonomy" id="27406"/>
    <lineage>
        <taxon>Eukaryota</taxon>
        <taxon>Metazoa</taxon>
        <taxon>Ecdysozoa</taxon>
        <taxon>Arthropoda</taxon>
        <taxon>Crustacea</taxon>
        <taxon>Multicrustacea</taxon>
        <taxon>Malacostraca</taxon>
        <taxon>Eumalacostraca</taxon>
        <taxon>Eucarida</taxon>
        <taxon>Decapoda</taxon>
        <taxon>Pleocyemata</taxon>
        <taxon>Astacidea</taxon>
        <taxon>Parastacoidea</taxon>
        <taxon>Parastacidae</taxon>
        <taxon>Cherax</taxon>
    </lineage>
</organism>
<dbReference type="InterPro" id="IPR001611">
    <property type="entry name" value="Leu-rich_rpt"/>
</dbReference>
<comment type="caution">
    <text evidence="24">The sequence shown here is derived from an EMBL/GenBank/DDBJ whole genome shotgun (WGS) entry which is preliminary data.</text>
</comment>
<keyword evidence="18" id="KW-0539">Nucleus</keyword>
<evidence type="ECO:0000313" key="25">
    <source>
        <dbReference type="Proteomes" id="UP001445076"/>
    </source>
</evidence>
<keyword evidence="9" id="KW-0540">Nuclease</keyword>
<keyword evidence="25" id="KW-1185">Reference proteome</keyword>
<evidence type="ECO:0000256" key="3">
    <source>
        <dbReference type="ARBA" id="ARBA00004123"/>
    </source>
</evidence>
<sequence length="563" mass="64367">MSRTPKEGKESKPHRVRSHTIMGQEEFGSGKKSYWPELEITGNIRNISPAVWSMQHLTSLYLNDNCLSRIPAEISRLEHLMYLDLSCNKIRSLPAEIGELTRLRELLLNNNQLRVLPYEIGKLFNLQNIGLKGNPLTMEIQAVYSESNGTLKLLSYMLDNLAVTTPHPPQRPWIHLGDADRTRPSCIFSVMCYNVLCDKYATRQMYGYCPSWALEWEYRKKGIMDEIKHYLADIITLQEVETDQFFNFFLPELKNEGYDGIFSPKSRAKHMSENERKYVDGCAIFWRTSKFSLVKERLIEFNQLAMANHDGSEDMLNRVMTKDNIGLAALLETKEAAWENTGVQPDKSQVNQAVLVCTAHIHWDPEFCDVKLIQTIMLMSEIRQVIGQIVEDSQHRSRLGRKMEPNSIQLLLCGDLNSLPDSGVVEFLTKGSVSMDHEDFKGFGYKTCLQKIAMTKSNNSLVNSSANIYTHSFRLAAAYDFSIMAYTNYTYDFKGIIDYIFHSADTMSSLGVLGPIDPDWFRANKIMGCPHPHIPSDHFSLLVQLEMRPVSMANNHPNGLLHR</sequence>
<protein>
    <recommendedName>
        <fullName evidence="6">poly(A)-specific ribonuclease</fullName>
        <ecNumber evidence="6">3.1.13.4</ecNumber>
    </recommendedName>
    <alternativeName>
        <fullName evidence="19">Carbon catabolite repressor protein 4</fullName>
    </alternativeName>
    <alternativeName>
        <fullName evidence="20">Cytoplasmic deadenylase</fullName>
    </alternativeName>
    <alternativeName>
        <fullName evidence="21">Glucose-repressible alcohol dehydrogenase transcriptional effector</fullName>
    </alternativeName>
</protein>
<evidence type="ECO:0000256" key="21">
    <source>
        <dbReference type="ARBA" id="ARBA00033317"/>
    </source>
</evidence>
<dbReference type="GO" id="GO:0005737">
    <property type="term" value="C:cytoplasm"/>
    <property type="evidence" value="ECO:0007669"/>
    <property type="project" value="UniProtKB-SubCell"/>
</dbReference>
<dbReference type="EMBL" id="JARKIK010000056">
    <property type="protein sequence ID" value="KAK8732697.1"/>
    <property type="molecule type" value="Genomic_DNA"/>
</dbReference>
<evidence type="ECO:0000256" key="20">
    <source>
        <dbReference type="ARBA" id="ARBA00031469"/>
    </source>
</evidence>
<evidence type="ECO:0000256" key="14">
    <source>
        <dbReference type="ARBA" id="ARBA00022842"/>
    </source>
</evidence>
<accession>A0AAW0WPB9</accession>
<evidence type="ECO:0000256" key="10">
    <source>
        <dbReference type="ARBA" id="ARBA00022723"/>
    </source>
</evidence>
<keyword evidence="10" id="KW-0479">Metal-binding</keyword>
<dbReference type="SMART" id="SM00369">
    <property type="entry name" value="LRR_TYP"/>
    <property type="match status" value="3"/>
</dbReference>
<dbReference type="EC" id="3.1.13.4" evidence="6"/>
<keyword evidence="17" id="KW-0804">Transcription</keyword>
<evidence type="ECO:0000256" key="19">
    <source>
        <dbReference type="ARBA" id="ARBA00030493"/>
    </source>
</evidence>
<evidence type="ECO:0000256" key="4">
    <source>
        <dbReference type="ARBA" id="ARBA00004496"/>
    </source>
</evidence>
<evidence type="ECO:0000256" key="2">
    <source>
        <dbReference type="ARBA" id="ARBA00001946"/>
    </source>
</evidence>
<keyword evidence="15" id="KW-0694">RNA-binding</keyword>
<comment type="catalytic activity">
    <reaction evidence="1">
        <text>Exonucleolytic cleavage of poly(A) to 5'-AMP.</text>
        <dbReference type="EC" id="3.1.13.4"/>
    </reaction>
</comment>
<evidence type="ECO:0000256" key="7">
    <source>
        <dbReference type="ARBA" id="ARBA00022490"/>
    </source>
</evidence>
<keyword evidence="13" id="KW-0269">Exonuclease</keyword>
<comment type="cofactor">
    <cofactor evidence="2">
        <name>Mg(2+)</name>
        <dbReference type="ChEBI" id="CHEBI:18420"/>
    </cofactor>
</comment>
<keyword evidence="7" id="KW-0963">Cytoplasm</keyword>
<evidence type="ECO:0000256" key="18">
    <source>
        <dbReference type="ARBA" id="ARBA00023242"/>
    </source>
</evidence>
<dbReference type="AlphaFoldDB" id="A0AAW0WPB9"/>
<evidence type="ECO:0000256" key="8">
    <source>
        <dbReference type="ARBA" id="ARBA00022614"/>
    </source>
</evidence>
<keyword evidence="12" id="KW-0378">Hydrolase</keyword>
<dbReference type="InterPro" id="IPR036691">
    <property type="entry name" value="Endo/exonu/phosph_ase_sf"/>
</dbReference>
<dbReference type="PROSITE" id="PS51450">
    <property type="entry name" value="LRR"/>
    <property type="match status" value="2"/>
</dbReference>
<dbReference type="FunFam" id="3.60.10.10:FF:000002">
    <property type="entry name" value="CCR4-NOT transcription complex subunit 6 like"/>
    <property type="match status" value="1"/>
</dbReference>
<keyword evidence="11" id="KW-0677">Repeat</keyword>
<feature type="domain" description="Disease resistance R13L4/SHOC-2-like LRR" evidence="23">
    <location>
        <begin position="51"/>
        <end position="130"/>
    </location>
</feature>
<evidence type="ECO:0000256" key="16">
    <source>
        <dbReference type="ARBA" id="ARBA00023015"/>
    </source>
</evidence>
<evidence type="ECO:0000259" key="23">
    <source>
        <dbReference type="Pfam" id="PF23598"/>
    </source>
</evidence>
<dbReference type="GO" id="GO:0003723">
    <property type="term" value="F:RNA binding"/>
    <property type="evidence" value="ECO:0007669"/>
    <property type="project" value="UniProtKB-KW"/>
</dbReference>
<dbReference type="InterPro" id="IPR050410">
    <property type="entry name" value="CCR4/nocturin_mRNA_transcr"/>
</dbReference>
<dbReference type="InterPro" id="IPR005135">
    <property type="entry name" value="Endo/exonuclease/phosphatase"/>
</dbReference>
<evidence type="ECO:0000256" key="9">
    <source>
        <dbReference type="ARBA" id="ARBA00022722"/>
    </source>
</evidence>
<evidence type="ECO:0000256" key="17">
    <source>
        <dbReference type="ARBA" id="ARBA00023163"/>
    </source>
</evidence>
<evidence type="ECO:0000256" key="15">
    <source>
        <dbReference type="ARBA" id="ARBA00022884"/>
    </source>
</evidence>
<dbReference type="CDD" id="cd09097">
    <property type="entry name" value="Deadenylase_CCR4"/>
    <property type="match status" value="1"/>
</dbReference>
<dbReference type="Pfam" id="PF03372">
    <property type="entry name" value="Exo_endo_phos"/>
    <property type="match status" value="1"/>
</dbReference>
<dbReference type="Gene3D" id="3.80.10.10">
    <property type="entry name" value="Ribonuclease Inhibitor"/>
    <property type="match status" value="1"/>
</dbReference>
<comment type="similarity">
    <text evidence="5">Belongs to the CCR4/nocturin family.</text>
</comment>
<evidence type="ECO:0000313" key="24">
    <source>
        <dbReference type="EMBL" id="KAK8732695.1"/>
    </source>
</evidence>
<evidence type="ECO:0000256" key="12">
    <source>
        <dbReference type="ARBA" id="ARBA00022801"/>
    </source>
</evidence>
<dbReference type="InterPro" id="IPR055414">
    <property type="entry name" value="LRR_R13L4/SHOC2-like"/>
</dbReference>
<dbReference type="SUPFAM" id="SSF56219">
    <property type="entry name" value="DNase I-like"/>
    <property type="match status" value="1"/>
</dbReference>
<dbReference type="GO" id="GO:0005634">
    <property type="term" value="C:nucleus"/>
    <property type="evidence" value="ECO:0007669"/>
    <property type="project" value="UniProtKB-SubCell"/>
</dbReference>
<dbReference type="PANTHER" id="PTHR12121">
    <property type="entry name" value="CARBON CATABOLITE REPRESSOR PROTEIN 4"/>
    <property type="match status" value="1"/>
</dbReference>
<name>A0AAW0WPB9_CHEQU</name>
<dbReference type="InterPro" id="IPR032675">
    <property type="entry name" value="LRR_dom_sf"/>
</dbReference>
<evidence type="ECO:0000259" key="22">
    <source>
        <dbReference type="Pfam" id="PF03372"/>
    </source>
</evidence>
<evidence type="ECO:0000256" key="13">
    <source>
        <dbReference type="ARBA" id="ARBA00022839"/>
    </source>
</evidence>
<evidence type="ECO:0000256" key="11">
    <source>
        <dbReference type="ARBA" id="ARBA00022737"/>
    </source>
</evidence>